<proteinExistence type="predicted"/>
<evidence type="ECO:0000313" key="3">
    <source>
        <dbReference type="Proteomes" id="UP000317316"/>
    </source>
</evidence>
<dbReference type="InterPro" id="IPR025441">
    <property type="entry name" value="DUF4181"/>
</dbReference>
<dbReference type="EMBL" id="VDGH01000001">
    <property type="protein sequence ID" value="TQR17020.1"/>
    <property type="molecule type" value="Genomic_DNA"/>
</dbReference>
<dbReference type="AlphaFoldDB" id="A0A544THY6"/>
<dbReference type="Pfam" id="PF13789">
    <property type="entry name" value="DUF4181"/>
    <property type="match status" value="1"/>
</dbReference>
<gene>
    <name evidence="2" type="ORF">FG382_02385</name>
</gene>
<dbReference type="RefSeq" id="WP_142537262.1">
    <property type="nucleotide sequence ID" value="NZ_BMIE01000002.1"/>
</dbReference>
<evidence type="ECO:0000256" key="1">
    <source>
        <dbReference type="SAM" id="Phobius"/>
    </source>
</evidence>
<keyword evidence="3" id="KW-1185">Reference proteome</keyword>
<feature type="transmembrane region" description="Helical" evidence="1">
    <location>
        <begin position="109"/>
        <end position="131"/>
    </location>
</feature>
<dbReference type="Proteomes" id="UP000317316">
    <property type="component" value="Unassembled WGS sequence"/>
</dbReference>
<protein>
    <submittedName>
        <fullName evidence="2">DUF4181 domain-containing protein</fullName>
    </submittedName>
</protein>
<feature type="transmembrane region" description="Helical" evidence="1">
    <location>
        <begin position="6"/>
        <end position="28"/>
    </location>
</feature>
<keyword evidence="1" id="KW-0472">Membrane</keyword>
<comment type="caution">
    <text evidence="2">The sequence shown here is derived from an EMBL/GenBank/DDBJ whole genome shotgun (WGS) entry which is preliminary data.</text>
</comment>
<dbReference type="OrthoDB" id="2428213at2"/>
<sequence>MVWIKIGLFVFSIFVLMFIFNKIMTKVLKVEKKSIFSNRYVNDLHKKNGEIISISFLVIIIAFNMWKFENPELANSPWYFLGVIIIFFVLDALVRALMEWKYATNRKEYIYTLCEMLFMIIIIYGFALTLWG</sequence>
<keyword evidence="1" id="KW-0812">Transmembrane</keyword>
<organism evidence="2 3">
    <name type="scientific">Psychrobacillus lasiicapitis</name>
    <dbReference type="NCBI Taxonomy" id="1636719"/>
    <lineage>
        <taxon>Bacteria</taxon>
        <taxon>Bacillati</taxon>
        <taxon>Bacillota</taxon>
        <taxon>Bacilli</taxon>
        <taxon>Bacillales</taxon>
        <taxon>Bacillaceae</taxon>
        <taxon>Psychrobacillus</taxon>
    </lineage>
</organism>
<keyword evidence="1" id="KW-1133">Transmembrane helix</keyword>
<feature type="transmembrane region" description="Helical" evidence="1">
    <location>
        <begin position="78"/>
        <end position="97"/>
    </location>
</feature>
<feature type="transmembrane region" description="Helical" evidence="1">
    <location>
        <begin position="49"/>
        <end position="66"/>
    </location>
</feature>
<reference evidence="2 3" key="1">
    <citation type="submission" date="2019-05" db="EMBL/GenBank/DDBJ databases">
        <title>Psychrobacillus vulpis sp. nov., a new species isolated from feces of a red fox that inhabits in The Tablas de Daimiel Natural Park, Albacete, Spain.</title>
        <authorList>
            <person name="Rodriguez M."/>
            <person name="Reina J.C."/>
            <person name="Bejar V."/>
            <person name="Llamas I."/>
        </authorList>
    </citation>
    <scope>NUCLEOTIDE SEQUENCE [LARGE SCALE GENOMIC DNA]</scope>
    <source>
        <strain evidence="2 3">NEAU-3TGS17</strain>
    </source>
</reference>
<name>A0A544THY6_9BACI</name>
<evidence type="ECO:0000313" key="2">
    <source>
        <dbReference type="EMBL" id="TQR17020.1"/>
    </source>
</evidence>
<accession>A0A544THY6</accession>